<dbReference type="Gene3D" id="3.80.10.10">
    <property type="entry name" value="Ribonuclease Inhibitor"/>
    <property type="match status" value="1"/>
</dbReference>
<dbReference type="InterPro" id="IPR050216">
    <property type="entry name" value="LRR_domain-containing"/>
</dbReference>
<comment type="caution">
    <text evidence="4">The sequence shown here is derived from an EMBL/GenBank/DDBJ whole genome shotgun (WGS) entry which is preliminary data.</text>
</comment>
<sequence>MSELLYGYELLLFKRFQTHPDTWLEWRQKILEKTQDDSMIEDLDDIGSIPQSLWFLSVALHKRQKYLIQLIKSEVKREKQGLIRKSGETLFSTYLNAHQFTEFHLDSIFKYGEENSLPLEIFKCQNLSYLSLKYNCLYELPADIGRLQKLRYLALTNNKLHVQSLPYSLIFCRSLETLLLDNNLLDALPGFLLQIPSLETVHRHGNHNYFKSTFMWYHTDVHFRIIPIMGNKDSQKRQQQTLQFLAAQCVIGSKKDFFSDSGVASVLKDFICSIYDKFSICHHCEKAVYMGDPGYKVITFKNPYLGNTCVPFQHWACTKECATAIEIPARFEQIAAATELDTKYRMYIQECESAFFNNDHIDSVCSCLGSSSSDTESLSTKSSASRSTCSIL</sequence>
<keyword evidence="6" id="KW-1185">Reference proteome</keyword>
<evidence type="ECO:0000256" key="2">
    <source>
        <dbReference type="ARBA" id="ARBA00022737"/>
    </source>
</evidence>
<gene>
    <name evidence="4" type="ORF">ACJMK2_036762</name>
    <name evidence="5" type="ORF">ACJMK2_036780</name>
</gene>
<proteinExistence type="predicted"/>
<dbReference type="InterPro" id="IPR032675">
    <property type="entry name" value="LRR_dom_sf"/>
</dbReference>
<dbReference type="PANTHER" id="PTHR48051">
    <property type="match status" value="1"/>
</dbReference>
<accession>A0ABD3WMD2</accession>
<keyword evidence="2" id="KW-0677">Repeat</keyword>
<evidence type="ECO:0000313" key="4">
    <source>
        <dbReference type="EMBL" id="KAL3873670.1"/>
    </source>
</evidence>
<keyword evidence="1" id="KW-0433">Leucine-rich repeat</keyword>
<evidence type="ECO:0000313" key="5">
    <source>
        <dbReference type="EMBL" id="KAL3873690.1"/>
    </source>
</evidence>
<reference evidence="4 6" key="1">
    <citation type="submission" date="2024-11" db="EMBL/GenBank/DDBJ databases">
        <title>Chromosome-level genome assembly of the freshwater bivalve Anodonta woodiana.</title>
        <authorList>
            <person name="Chen X."/>
        </authorList>
    </citation>
    <scope>NUCLEOTIDE SEQUENCE [LARGE SCALE GENOMIC DNA]</scope>
    <source>
        <strain evidence="4">MN2024</strain>
        <tissue evidence="4">Gills</tissue>
    </source>
</reference>
<evidence type="ECO:0000256" key="3">
    <source>
        <dbReference type="SAM" id="MobiDB-lite"/>
    </source>
</evidence>
<dbReference type="EMBL" id="JBJQND010000006">
    <property type="protein sequence ID" value="KAL3873690.1"/>
    <property type="molecule type" value="Genomic_DNA"/>
</dbReference>
<evidence type="ECO:0000256" key="1">
    <source>
        <dbReference type="ARBA" id="ARBA00022614"/>
    </source>
</evidence>
<name>A0ABD3WMD2_SINWO</name>
<dbReference type="SUPFAM" id="SSF52058">
    <property type="entry name" value="L domain-like"/>
    <property type="match status" value="1"/>
</dbReference>
<dbReference type="Proteomes" id="UP001634394">
    <property type="component" value="Unassembled WGS sequence"/>
</dbReference>
<evidence type="ECO:0000313" key="6">
    <source>
        <dbReference type="Proteomes" id="UP001634394"/>
    </source>
</evidence>
<dbReference type="PANTHER" id="PTHR48051:SF1">
    <property type="entry name" value="RAS SUPPRESSOR PROTEIN 1"/>
    <property type="match status" value="1"/>
</dbReference>
<organism evidence="4 6">
    <name type="scientific">Sinanodonta woodiana</name>
    <name type="common">Chinese pond mussel</name>
    <name type="synonym">Anodonta woodiana</name>
    <dbReference type="NCBI Taxonomy" id="1069815"/>
    <lineage>
        <taxon>Eukaryota</taxon>
        <taxon>Metazoa</taxon>
        <taxon>Spiralia</taxon>
        <taxon>Lophotrochozoa</taxon>
        <taxon>Mollusca</taxon>
        <taxon>Bivalvia</taxon>
        <taxon>Autobranchia</taxon>
        <taxon>Heteroconchia</taxon>
        <taxon>Palaeoheterodonta</taxon>
        <taxon>Unionida</taxon>
        <taxon>Unionoidea</taxon>
        <taxon>Unionidae</taxon>
        <taxon>Unioninae</taxon>
        <taxon>Sinanodonta</taxon>
    </lineage>
</organism>
<feature type="region of interest" description="Disordered" evidence="3">
    <location>
        <begin position="371"/>
        <end position="392"/>
    </location>
</feature>
<dbReference type="EMBL" id="JBJQND010000006">
    <property type="protein sequence ID" value="KAL3873670.1"/>
    <property type="molecule type" value="Genomic_DNA"/>
</dbReference>
<dbReference type="AlphaFoldDB" id="A0ABD3WMD2"/>
<protein>
    <submittedName>
        <fullName evidence="4">Uncharacterized protein</fullName>
    </submittedName>
</protein>